<dbReference type="PANTHER" id="PTHR14134">
    <property type="entry name" value="E3 UBIQUITIN-PROTEIN LIGASE RAD18"/>
    <property type="match status" value="1"/>
</dbReference>
<dbReference type="KEGG" id="pti:PHATR_43821"/>
<evidence type="ECO:0000256" key="1">
    <source>
        <dbReference type="ARBA" id="ARBA00022723"/>
    </source>
</evidence>
<reference evidence="9" key="2">
    <citation type="submission" date="2008-08" db="EMBL/GenBank/DDBJ databases">
        <authorList>
            <consortium name="Diatom Consortium"/>
            <person name="Grigoriev I."/>
            <person name="Grimwood J."/>
            <person name="Kuo A."/>
            <person name="Otillar R.P."/>
            <person name="Salamov A."/>
            <person name="Detter J.C."/>
            <person name="Lindquist E."/>
            <person name="Shapiro H."/>
            <person name="Lucas S."/>
            <person name="Glavina del Rio T."/>
            <person name="Pitluck S."/>
            <person name="Rokhsar D."/>
            <person name="Bowler C."/>
        </authorList>
    </citation>
    <scope>GENOME REANNOTATION</scope>
    <source>
        <strain evidence="9">CCAP 1055/1</strain>
    </source>
</reference>
<feature type="compositionally biased region" description="Polar residues" evidence="5">
    <location>
        <begin position="477"/>
        <end position="523"/>
    </location>
</feature>
<sequence>MSDTGWTFAAAADACDDEDVWTQPPFTPTNPLHRALQAWDASLRCGICRELFRIPTSVVACGHVFCACCVRDSFQTQLYRTLKKSASCPLCRDGKVVEKDPSFAKTLRPNPLLEQLVLQYQSLRKPLYDALCQSLETTAPSGGGGSVGDDTNGSGASGVNNREGGCGDVGVVDSDGSVGVVGSRAVSATNEGAVHANTRSNTVTRSNHHHQPYPNPHSVNTDDDETTAPTTQATPLPPPPLVPQRSLNYHGLKRKRLQELCQQQGLDTTGTDETLKNRHRAYVAFHNAHVDSVQPWTAAELIRIFNQRERAKARVARPRSLIPPTTDAHGNIAYDPKLRAGFAKLVAQARKQQQEQQCQHREEQSQQSSTTPITSSTEFVTEPTQQAPQSTDHPVTDASAPVMAPTHVPSMVNPYRQGHGTTPAATRSNPRATTPGSQSSEESRRRTTTRSTNQYRSPLLHSDPVPNGPPNAMAVLSSGSETPSNVNPYKQRNCSSQPATSTPSSHETNSDTVKSTLSANPSRRPSPVDVLADCNTNGHASDDHNNTVRPTLPQSRKRTRPHGKVSPATSSLLNTRKGYRRDSAQGSWTCGKCTFFNQKHKWRTSCCEMCATPRSEATEQCVGEGQHVNVD</sequence>
<dbReference type="OrthoDB" id="206574at2759"/>
<dbReference type="EMBL" id="CP001142">
    <property type="protein sequence ID" value="ACI65472.1"/>
    <property type="molecule type" value="Genomic_DNA"/>
</dbReference>
<evidence type="ECO:0000256" key="5">
    <source>
        <dbReference type="SAM" id="MobiDB-lite"/>
    </source>
</evidence>
<dbReference type="GeneID" id="7204260"/>
<organism evidence="8 9">
    <name type="scientific">Phaeodactylum tricornutum (strain CCAP 1055/1)</name>
    <dbReference type="NCBI Taxonomy" id="556484"/>
    <lineage>
        <taxon>Eukaryota</taxon>
        <taxon>Sar</taxon>
        <taxon>Stramenopiles</taxon>
        <taxon>Ochrophyta</taxon>
        <taxon>Bacillariophyta</taxon>
        <taxon>Bacillariophyceae</taxon>
        <taxon>Bacillariophycidae</taxon>
        <taxon>Naviculales</taxon>
        <taxon>Phaeodactylaceae</taxon>
        <taxon>Phaeodactylum</taxon>
    </lineage>
</organism>
<dbReference type="SUPFAM" id="SSF57850">
    <property type="entry name" value="RING/U-box"/>
    <property type="match status" value="1"/>
</dbReference>
<dbReference type="InterPro" id="IPR003034">
    <property type="entry name" value="SAP_dom"/>
</dbReference>
<reference evidence="8 9" key="1">
    <citation type="journal article" date="2008" name="Nature">
        <title>The Phaeodactylum genome reveals the evolutionary history of diatom genomes.</title>
        <authorList>
            <person name="Bowler C."/>
            <person name="Allen A.E."/>
            <person name="Badger J.H."/>
            <person name="Grimwood J."/>
            <person name="Jabbari K."/>
            <person name="Kuo A."/>
            <person name="Maheswari U."/>
            <person name="Martens C."/>
            <person name="Maumus F."/>
            <person name="Otillar R.P."/>
            <person name="Rayko E."/>
            <person name="Salamov A."/>
            <person name="Vandepoele K."/>
            <person name="Beszteri B."/>
            <person name="Gruber A."/>
            <person name="Heijde M."/>
            <person name="Katinka M."/>
            <person name="Mock T."/>
            <person name="Valentin K."/>
            <person name="Verret F."/>
            <person name="Berges J.A."/>
            <person name="Brownlee C."/>
            <person name="Cadoret J.P."/>
            <person name="Chiovitti A."/>
            <person name="Choi C.J."/>
            <person name="Coesel S."/>
            <person name="De Martino A."/>
            <person name="Detter J.C."/>
            <person name="Durkin C."/>
            <person name="Falciatore A."/>
            <person name="Fournet J."/>
            <person name="Haruta M."/>
            <person name="Huysman M.J."/>
            <person name="Jenkins B.D."/>
            <person name="Jiroutova K."/>
            <person name="Jorgensen R.E."/>
            <person name="Joubert Y."/>
            <person name="Kaplan A."/>
            <person name="Kroger N."/>
            <person name="Kroth P.G."/>
            <person name="La Roche J."/>
            <person name="Lindquist E."/>
            <person name="Lommer M."/>
            <person name="Martin-Jezequel V."/>
            <person name="Lopez P.J."/>
            <person name="Lucas S."/>
            <person name="Mangogna M."/>
            <person name="McGinnis K."/>
            <person name="Medlin L.K."/>
            <person name="Montsant A."/>
            <person name="Oudot-Le Secq M.P."/>
            <person name="Napoli C."/>
            <person name="Obornik M."/>
            <person name="Parker M.S."/>
            <person name="Petit J.L."/>
            <person name="Porcel B.M."/>
            <person name="Poulsen N."/>
            <person name="Robison M."/>
            <person name="Rychlewski L."/>
            <person name="Rynearson T.A."/>
            <person name="Schmutz J."/>
            <person name="Shapiro H."/>
            <person name="Siaut M."/>
            <person name="Stanley M."/>
            <person name="Sussman M.R."/>
            <person name="Taylor A.R."/>
            <person name="Vardi A."/>
            <person name="von Dassow P."/>
            <person name="Vyverman W."/>
            <person name="Willis A."/>
            <person name="Wyrwicz L.S."/>
            <person name="Rokhsar D.S."/>
            <person name="Weissenbach J."/>
            <person name="Armbrust E.V."/>
            <person name="Green B.R."/>
            <person name="Van de Peer Y."/>
            <person name="Grigoriev I.V."/>
        </authorList>
    </citation>
    <scope>NUCLEOTIDE SEQUENCE [LARGE SCALE GENOMIC DNA]</scope>
    <source>
        <strain evidence="8 9">CCAP 1055/1</strain>
    </source>
</reference>
<feature type="domain" description="SAP" evidence="7">
    <location>
        <begin position="249"/>
        <end position="283"/>
    </location>
</feature>
<protein>
    <recommendedName>
        <fullName evidence="10">RanBP-type and C3HC4-type zinc finger-containing protein 1</fullName>
    </recommendedName>
</protein>
<dbReference type="STRING" id="556484.B5Y4F6"/>
<dbReference type="InterPro" id="IPR017907">
    <property type="entry name" value="Znf_RING_CS"/>
</dbReference>
<gene>
    <name evidence="8" type="ORF">PHATR_43821</name>
</gene>
<keyword evidence="9" id="KW-1185">Reference proteome</keyword>
<dbReference type="PROSITE" id="PS00518">
    <property type="entry name" value="ZF_RING_1"/>
    <property type="match status" value="1"/>
</dbReference>
<feature type="region of interest" description="Disordered" evidence="5">
    <location>
        <begin position="139"/>
        <end position="171"/>
    </location>
</feature>
<dbReference type="InterPro" id="IPR001841">
    <property type="entry name" value="Znf_RING"/>
</dbReference>
<dbReference type="HOGENOM" id="CLU_433805_0_0_1"/>
<dbReference type="PaxDb" id="2850-Phatr43821"/>
<dbReference type="eggNOG" id="KOG0287">
    <property type="taxonomic scope" value="Eukaryota"/>
</dbReference>
<dbReference type="GO" id="GO:0003697">
    <property type="term" value="F:single-stranded DNA binding"/>
    <property type="evidence" value="ECO:0007669"/>
    <property type="project" value="InterPro"/>
</dbReference>
<dbReference type="Gene3D" id="3.30.40.10">
    <property type="entry name" value="Zinc/RING finger domain, C3HC4 (zinc finger)"/>
    <property type="match status" value="1"/>
</dbReference>
<feature type="compositionally biased region" description="Low complexity" evidence="5">
    <location>
        <begin position="365"/>
        <end position="378"/>
    </location>
</feature>
<evidence type="ECO:0000313" key="9">
    <source>
        <dbReference type="Proteomes" id="UP000000759"/>
    </source>
</evidence>
<dbReference type="GO" id="GO:0006301">
    <property type="term" value="P:DNA damage tolerance"/>
    <property type="evidence" value="ECO:0007669"/>
    <property type="project" value="InterPro"/>
</dbReference>
<evidence type="ECO:0000256" key="2">
    <source>
        <dbReference type="ARBA" id="ARBA00022771"/>
    </source>
</evidence>
<evidence type="ECO:0000259" key="7">
    <source>
        <dbReference type="PROSITE" id="PS50800"/>
    </source>
</evidence>
<dbReference type="InterPro" id="IPR027370">
    <property type="entry name" value="Znf-RING_euk"/>
</dbReference>
<dbReference type="PANTHER" id="PTHR14134:SF2">
    <property type="entry name" value="E3 UBIQUITIN-PROTEIN LIGASE RAD18"/>
    <property type="match status" value="1"/>
</dbReference>
<feature type="region of interest" description="Disordered" evidence="5">
    <location>
        <begin position="351"/>
        <end position="570"/>
    </location>
</feature>
<dbReference type="PROSITE" id="PS50800">
    <property type="entry name" value="SAP"/>
    <property type="match status" value="1"/>
</dbReference>
<proteinExistence type="predicted"/>
<dbReference type="PROSITE" id="PS50089">
    <property type="entry name" value="ZF_RING_2"/>
    <property type="match status" value="1"/>
</dbReference>
<dbReference type="GO" id="GO:0005634">
    <property type="term" value="C:nucleus"/>
    <property type="evidence" value="ECO:0007669"/>
    <property type="project" value="TreeGrafter"/>
</dbReference>
<evidence type="ECO:0000259" key="6">
    <source>
        <dbReference type="PROSITE" id="PS50089"/>
    </source>
</evidence>
<dbReference type="GO" id="GO:0006513">
    <property type="term" value="P:protein monoubiquitination"/>
    <property type="evidence" value="ECO:0007669"/>
    <property type="project" value="InterPro"/>
</dbReference>
<evidence type="ECO:0008006" key="10">
    <source>
        <dbReference type="Google" id="ProtNLM"/>
    </source>
</evidence>
<dbReference type="SMART" id="SM00184">
    <property type="entry name" value="RING"/>
    <property type="match status" value="1"/>
</dbReference>
<dbReference type="Pfam" id="PF13445">
    <property type="entry name" value="zf-RING_UBOX"/>
    <property type="match status" value="1"/>
</dbReference>
<keyword evidence="1" id="KW-0479">Metal-binding</keyword>
<dbReference type="GO" id="GO:0097505">
    <property type="term" value="C:Rad6-Rad18 complex"/>
    <property type="evidence" value="ECO:0007669"/>
    <property type="project" value="TreeGrafter"/>
</dbReference>
<dbReference type="AlphaFoldDB" id="B5Y4F6"/>
<dbReference type="GO" id="GO:0061630">
    <property type="term" value="F:ubiquitin protein ligase activity"/>
    <property type="evidence" value="ECO:0007669"/>
    <property type="project" value="InterPro"/>
</dbReference>
<feature type="region of interest" description="Disordered" evidence="5">
    <location>
        <begin position="186"/>
        <end position="246"/>
    </location>
</feature>
<keyword evidence="3" id="KW-0862">Zinc</keyword>
<dbReference type="Proteomes" id="UP000000759">
    <property type="component" value="Chromosome 3"/>
</dbReference>
<name>B5Y4F6_PHATC</name>
<evidence type="ECO:0000256" key="4">
    <source>
        <dbReference type="PROSITE-ProRule" id="PRU00175"/>
    </source>
</evidence>
<feature type="compositionally biased region" description="Polar residues" evidence="5">
    <location>
        <begin position="382"/>
        <end position="393"/>
    </location>
</feature>
<feature type="compositionally biased region" description="Polar residues" evidence="5">
    <location>
        <begin position="419"/>
        <end position="438"/>
    </location>
</feature>
<dbReference type="GO" id="GO:0008270">
    <property type="term" value="F:zinc ion binding"/>
    <property type="evidence" value="ECO:0007669"/>
    <property type="project" value="UniProtKB-KW"/>
</dbReference>
<accession>B5Y4F6</accession>
<evidence type="ECO:0000313" key="8">
    <source>
        <dbReference type="EMBL" id="ACI65472.1"/>
    </source>
</evidence>
<dbReference type="InterPro" id="IPR013083">
    <property type="entry name" value="Znf_RING/FYVE/PHD"/>
</dbReference>
<feature type="domain" description="RING-type" evidence="6">
    <location>
        <begin position="45"/>
        <end position="92"/>
    </location>
</feature>
<dbReference type="InterPro" id="IPR039577">
    <property type="entry name" value="Rad18"/>
</dbReference>
<dbReference type="OMA" id="DILCANQ"/>
<keyword evidence="2 4" id="KW-0863">Zinc-finger</keyword>
<evidence type="ECO:0000256" key="3">
    <source>
        <dbReference type="ARBA" id="ARBA00022833"/>
    </source>
</evidence>
<dbReference type="RefSeq" id="XP_002186002.1">
    <property type="nucleotide sequence ID" value="XM_002185966.1"/>
</dbReference>
<dbReference type="InParanoid" id="B5Y4F6"/>